<dbReference type="EMBL" id="BBMZ01000008">
    <property type="protein sequence ID" value="GAL57866.1"/>
    <property type="molecule type" value="Genomic_DNA"/>
</dbReference>
<dbReference type="STRING" id="1115515.EV102420_08_03290"/>
<gene>
    <name evidence="1" type="ORF">EV102420_08_03290</name>
</gene>
<accession>A0A090UZ93</accession>
<comment type="caution">
    <text evidence="1">The sequence shown here is derived from an EMBL/GenBank/DDBJ whole genome shotgun (WGS) entry which is preliminary data.</text>
</comment>
<protein>
    <submittedName>
        <fullName evidence="1">Uncharacterized protein</fullName>
    </submittedName>
</protein>
<dbReference type="AlphaFoldDB" id="A0A090UZ93"/>
<name>A0A090UZ93_PSEVU</name>
<dbReference type="Proteomes" id="UP000029462">
    <property type="component" value="Unassembled WGS sequence"/>
</dbReference>
<sequence>MNFDNLMEVIGVKLTPFKLTEEVTVYIKLPSIKDNAEVADPFKAIFYCVVDESGKQIFDSAEQVEKNVDLTIQLKLNNEVGRVFAEAFKPEDVEVK</sequence>
<reference evidence="1 2" key="1">
    <citation type="submission" date="2014-09" db="EMBL/GenBank/DDBJ databases">
        <title>Whole genome shotgun sequence of Escherichia vulneris NBRC 102420.</title>
        <authorList>
            <person name="Yoshida Y."/>
            <person name="Hosoyama A."/>
            <person name="Tsuchikane K."/>
            <person name="Ohji S."/>
            <person name="Ichikawa N."/>
            <person name="Kimura A."/>
            <person name="Yamazoe A."/>
            <person name="Ezaki T."/>
            <person name="Fujita N."/>
        </authorList>
    </citation>
    <scope>NUCLEOTIDE SEQUENCE [LARGE SCALE GENOMIC DNA]</scope>
    <source>
        <strain evidence="1 2">NBRC 102420</strain>
    </source>
</reference>
<keyword evidence="2" id="KW-1185">Reference proteome</keyword>
<proteinExistence type="predicted"/>
<organism evidence="1 2">
    <name type="scientific">Pseudescherichia vulneris NBRC 102420</name>
    <dbReference type="NCBI Taxonomy" id="1115515"/>
    <lineage>
        <taxon>Bacteria</taxon>
        <taxon>Pseudomonadati</taxon>
        <taxon>Pseudomonadota</taxon>
        <taxon>Gammaproteobacteria</taxon>
        <taxon>Enterobacterales</taxon>
        <taxon>Enterobacteriaceae</taxon>
        <taxon>Pseudescherichia</taxon>
    </lineage>
</organism>
<evidence type="ECO:0000313" key="2">
    <source>
        <dbReference type="Proteomes" id="UP000029462"/>
    </source>
</evidence>
<dbReference type="RefSeq" id="WP_042390499.1">
    <property type="nucleotide sequence ID" value="NZ_BBMZ01000008.1"/>
</dbReference>
<evidence type="ECO:0000313" key="1">
    <source>
        <dbReference type="EMBL" id="GAL57866.1"/>
    </source>
</evidence>
<dbReference type="OrthoDB" id="6637231at2"/>